<proteinExistence type="predicted"/>
<accession>A0A6A5UL98</accession>
<evidence type="ECO:0000313" key="3">
    <source>
        <dbReference type="EMBL" id="KAF1966003.1"/>
    </source>
</evidence>
<keyword evidence="2" id="KW-1133">Transmembrane helix</keyword>
<feature type="compositionally biased region" description="Low complexity" evidence="1">
    <location>
        <begin position="142"/>
        <end position="175"/>
    </location>
</feature>
<feature type="region of interest" description="Disordered" evidence="1">
    <location>
        <begin position="406"/>
        <end position="435"/>
    </location>
</feature>
<keyword evidence="4" id="KW-1185">Reference proteome</keyword>
<reference evidence="3" key="1">
    <citation type="journal article" date="2020" name="Stud. Mycol.">
        <title>101 Dothideomycetes genomes: a test case for predicting lifestyles and emergence of pathogens.</title>
        <authorList>
            <person name="Haridas S."/>
            <person name="Albert R."/>
            <person name="Binder M."/>
            <person name="Bloem J."/>
            <person name="Labutti K."/>
            <person name="Salamov A."/>
            <person name="Andreopoulos B."/>
            <person name="Baker S."/>
            <person name="Barry K."/>
            <person name="Bills G."/>
            <person name="Bluhm B."/>
            <person name="Cannon C."/>
            <person name="Castanera R."/>
            <person name="Culley D."/>
            <person name="Daum C."/>
            <person name="Ezra D."/>
            <person name="Gonzalez J."/>
            <person name="Henrissat B."/>
            <person name="Kuo A."/>
            <person name="Liang C."/>
            <person name="Lipzen A."/>
            <person name="Lutzoni F."/>
            <person name="Magnuson J."/>
            <person name="Mondo S."/>
            <person name="Nolan M."/>
            <person name="Ohm R."/>
            <person name="Pangilinan J."/>
            <person name="Park H.-J."/>
            <person name="Ramirez L."/>
            <person name="Alfaro M."/>
            <person name="Sun H."/>
            <person name="Tritt A."/>
            <person name="Yoshinaga Y."/>
            <person name="Zwiers L.-H."/>
            <person name="Turgeon B."/>
            <person name="Goodwin S."/>
            <person name="Spatafora J."/>
            <person name="Crous P."/>
            <person name="Grigoriev I."/>
        </authorList>
    </citation>
    <scope>NUCLEOTIDE SEQUENCE</scope>
    <source>
        <strain evidence="3">CBS 107.79</strain>
    </source>
</reference>
<feature type="compositionally biased region" description="Low complexity" evidence="1">
    <location>
        <begin position="77"/>
        <end position="90"/>
    </location>
</feature>
<feature type="region of interest" description="Disordered" evidence="1">
    <location>
        <begin position="504"/>
        <end position="540"/>
    </location>
</feature>
<gene>
    <name evidence="3" type="ORF">BU23DRAFT_664008</name>
</gene>
<evidence type="ECO:0000256" key="2">
    <source>
        <dbReference type="SAM" id="Phobius"/>
    </source>
</evidence>
<evidence type="ECO:0000256" key="1">
    <source>
        <dbReference type="SAM" id="MobiDB-lite"/>
    </source>
</evidence>
<dbReference type="EMBL" id="ML976752">
    <property type="protein sequence ID" value="KAF1966003.1"/>
    <property type="molecule type" value="Genomic_DNA"/>
</dbReference>
<dbReference type="AlphaFoldDB" id="A0A6A5UL98"/>
<dbReference type="Proteomes" id="UP000800036">
    <property type="component" value="Unassembled WGS sequence"/>
</dbReference>
<feature type="compositionally biased region" description="Acidic residues" evidence="1">
    <location>
        <begin position="521"/>
        <end position="535"/>
    </location>
</feature>
<feature type="transmembrane region" description="Helical" evidence="2">
    <location>
        <begin position="813"/>
        <end position="837"/>
    </location>
</feature>
<feature type="region of interest" description="Disordered" evidence="1">
    <location>
        <begin position="139"/>
        <end position="212"/>
    </location>
</feature>
<keyword evidence="2" id="KW-0812">Transmembrane</keyword>
<name>A0A6A5UL98_9PLEO</name>
<feature type="region of interest" description="Disordered" evidence="1">
    <location>
        <begin position="77"/>
        <end position="100"/>
    </location>
</feature>
<keyword evidence="2" id="KW-0472">Membrane</keyword>
<evidence type="ECO:0000313" key="4">
    <source>
        <dbReference type="Proteomes" id="UP000800036"/>
    </source>
</evidence>
<protein>
    <submittedName>
        <fullName evidence="3">Uncharacterized protein</fullName>
    </submittedName>
</protein>
<feature type="non-terminal residue" evidence="3">
    <location>
        <position position="1"/>
    </location>
</feature>
<organism evidence="3 4">
    <name type="scientific">Bimuria novae-zelandiae CBS 107.79</name>
    <dbReference type="NCBI Taxonomy" id="1447943"/>
    <lineage>
        <taxon>Eukaryota</taxon>
        <taxon>Fungi</taxon>
        <taxon>Dikarya</taxon>
        <taxon>Ascomycota</taxon>
        <taxon>Pezizomycotina</taxon>
        <taxon>Dothideomycetes</taxon>
        <taxon>Pleosporomycetidae</taxon>
        <taxon>Pleosporales</taxon>
        <taxon>Massarineae</taxon>
        <taxon>Didymosphaeriaceae</taxon>
        <taxon>Bimuria</taxon>
    </lineage>
</organism>
<sequence length="877" mass="96545">LFHIGEEIPLASISIFPYASILFWVSKFAHTGQQIPRARTSYIAVIQVQQFSAPPTFDAMSSHHLPTPVAIPGSYPTTPTEETPAIPSEPNGSYFPSPDGSPTVIRASRSYLETTRSCSPARTQTPFSVAKRDCDLPKAGVQRPSGFQFSFSPGASGSGASMRSPTRTPTPMPARKSMTSTILLNPLGRRHEDDMDVSPLRPRKQNGLDTLVDEEVNPASTDFQGEASMGEQSSAHSLKLEIETRMKKLAIFGLRPPTPYPSKYATSPARLQRPRTVQDLGHGISPPQFTSLSRRKEKQIAPEHDQERMAWNKRQVTVDAMFGIHEDEFNEGERRHDYLHPRTQHLSASPVYRGLHEFGTATRSSSPNLPTPVTAIYNSPPSSPYEIIFPPLPTVPSPLHQRTLLHTPSPRESPVHRTEELEEGGGVPTPLSSASRFSKIPEYTGYTPSPGPRRRVVWGCSEEGGSLGVGAGAEEVPVVVEKEKRKKRVTRWVRGWVGKIRKGGGEGGLRRTERLGGQVGGDEEEGVEGVGEEEVGERGSERGIRWLKQNEDDDGEREGKRGFWKRWGRRLFGRGKGGNGQGRDGKHSAAYLNALGRQGWLPGATVSSLSVSTRAQGSGFDEVDVEGGEQLRRAITKGERRKLKAGVKIVGARKETKEKLSGRQLLPAWHPTELPTALDEDLNLTPNFCSSNLTPETITGLLSREHLDFDRPFILEIRSETLSTAISSLDSTMTTPNDAESASVGFVVYTTIITSFISHASPRPDIQPFVNATPTASTHPAWPSGHALSLDDVPENIRPDLARQDKEQFHKELIFGFGILAAAILVLWICSLCACWWRGDCFWNGIASDLRQQKLEWKTTNKKPKRPVKEGYCPANG</sequence>